<keyword evidence="5" id="KW-1133">Transmembrane helix</keyword>
<evidence type="ECO:0000256" key="3">
    <source>
        <dbReference type="PROSITE-ProRule" id="PRU00121"/>
    </source>
</evidence>
<dbReference type="InterPro" id="IPR038178">
    <property type="entry name" value="Kringle_sf"/>
</dbReference>
<dbReference type="InterPro" id="IPR050759">
    <property type="entry name" value="Serine_protease_kringle"/>
</dbReference>
<gene>
    <name evidence="7" type="ORF">CVLEPA_LOCUS23721</name>
</gene>
<protein>
    <recommendedName>
        <fullName evidence="6">Kringle domain-containing protein</fullName>
    </recommendedName>
</protein>
<comment type="caution">
    <text evidence="3">Lacks conserved residue(s) required for the propagation of feature annotation.</text>
</comment>
<evidence type="ECO:0000256" key="1">
    <source>
        <dbReference type="ARBA" id="ARBA00022572"/>
    </source>
</evidence>
<proteinExistence type="predicted"/>
<dbReference type="InterPro" id="IPR013806">
    <property type="entry name" value="Kringle-like"/>
</dbReference>
<dbReference type="PROSITE" id="PS00021">
    <property type="entry name" value="KRINGLE_1"/>
    <property type="match status" value="1"/>
</dbReference>
<keyword evidence="1 3" id="KW-0420">Kringle</keyword>
<feature type="region of interest" description="Disordered" evidence="4">
    <location>
        <begin position="217"/>
        <end position="249"/>
    </location>
</feature>
<dbReference type="EMBL" id="CAWYQH010000119">
    <property type="protein sequence ID" value="CAK8691130.1"/>
    <property type="molecule type" value="Genomic_DNA"/>
</dbReference>
<dbReference type="SUPFAM" id="SSF57440">
    <property type="entry name" value="Kringle-like"/>
    <property type="match status" value="1"/>
</dbReference>
<evidence type="ECO:0000313" key="7">
    <source>
        <dbReference type="EMBL" id="CAK8691130.1"/>
    </source>
</evidence>
<feature type="compositionally biased region" description="Basic residues" evidence="4">
    <location>
        <begin position="333"/>
        <end position="348"/>
    </location>
</feature>
<keyword evidence="5" id="KW-0472">Membrane</keyword>
<keyword evidence="5" id="KW-0812">Transmembrane</keyword>
<evidence type="ECO:0000256" key="2">
    <source>
        <dbReference type="ARBA" id="ARBA00023157"/>
    </source>
</evidence>
<dbReference type="PANTHER" id="PTHR24261">
    <property type="entry name" value="PLASMINOGEN-RELATED"/>
    <property type="match status" value="1"/>
</dbReference>
<feature type="transmembrane region" description="Helical" evidence="5">
    <location>
        <begin position="12"/>
        <end position="31"/>
    </location>
</feature>
<feature type="transmembrane region" description="Helical" evidence="5">
    <location>
        <begin position="185"/>
        <end position="210"/>
    </location>
</feature>
<name>A0ABP0GH82_CLALP</name>
<evidence type="ECO:0000259" key="6">
    <source>
        <dbReference type="PROSITE" id="PS50070"/>
    </source>
</evidence>
<dbReference type="Proteomes" id="UP001642483">
    <property type="component" value="Unassembled WGS sequence"/>
</dbReference>
<feature type="compositionally biased region" description="Polar residues" evidence="4">
    <location>
        <begin position="238"/>
        <end position="249"/>
    </location>
</feature>
<feature type="domain" description="Kringle" evidence="6">
    <location>
        <begin position="77"/>
        <end position="153"/>
    </location>
</feature>
<feature type="compositionally biased region" description="Basic and acidic residues" evidence="4">
    <location>
        <begin position="349"/>
        <end position="364"/>
    </location>
</feature>
<feature type="region of interest" description="Disordered" evidence="4">
    <location>
        <begin position="379"/>
        <end position="484"/>
    </location>
</feature>
<dbReference type="Pfam" id="PF00051">
    <property type="entry name" value="Kringle"/>
    <property type="match status" value="1"/>
</dbReference>
<evidence type="ECO:0000256" key="5">
    <source>
        <dbReference type="SAM" id="Phobius"/>
    </source>
</evidence>
<dbReference type="SMART" id="SM00130">
    <property type="entry name" value="KR"/>
    <property type="match status" value="1"/>
</dbReference>
<sequence>MVERKKGFELTFFISGFILLSYAVLWIFLFSHSSHENHRQKREVECANGGKWLPDYKICICNYSWTGPRCRRWKHQQCYFGDGSAYRGQLNYDYFGTRCLPWSAYRNNEFYKVGNNGVGDHNYCRNPDNDAGGLWCYSTNVQEFVIFCNATICPDSYKTIPNITDLFPKTITKKKDDKQATVNVLFGPLIGGICGGIVLLLLVFGLLHYLRKQRRFKKKKKKRPKPSKDIPNAGGDETGNSTSYNNTHLAQGNFRPLGGVVTVNLDIAEEEEHTHQLEGVGNAGYINHPESSVPHPDRLSIDSEDKICLFNTQPSATHEQVSEKMPTCAAKVVQKKPVPKPRHGRSSRKKEDQENRSCDGQVKDDRTAAWVQRICTQDASPSSHADEILLTPKSKTQKPRVTTCSQNRKEKGSGAALPTCHPPVETEESSSSHTEERRSSKYHPPPSSPKHASKGKKESRSRRPTQSRRSMNLRNEPGVHIEYV</sequence>
<dbReference type="PRINTS" id="PR00018">
    <property type="entry name" value="KRINGLE"/>
</dbReference>
<reference evidence="7 8" key="1">
    <citation type="submission" date="2024-02" db="EMBL/GenBank/DDBJ databases">
        <authorList>
            <person name="Daric V."/>
            <person name="Darras S."/>
        </authorList>
    </citation>
    <scope>NUCLEOTIDE SEQUENCE [LARGE SCALE GENOMIC DNA]</scope>
</reference>
<accession>A0ABP0GH82</accession>
<dbReference type="InterPro" id="IPR018056">
    <property type="entry name" value="Kringle_CS"/>
</dbReference>
<comment type="caution">
    <text evidence="7">The sequence shown here is derived from an EMBL/GenBank/DDBJ whole genome shotgun (WGS) entry which is preliminary data.</text>
</comment>
<keyword evidence="8" id="KW-1185">Reference proteome</keyword>
<dbReference type="Gene3D" id="2.40.20.10">
    <property type="entry name" value="Plasminogen Kringle 4"/>
    <property type="match status" value="1"/>
</dbReference>
<feature type="region of interest" description="Disordered" evidence="4">
    <location>
        <begin position="317"/>
        <end position="364"/>
    </location>
</feature>
<feature type="compositionally biased region" description="Basic residues" evidence="4">
    <location>
        <begin position="451"/>
        <end position="466"/>
    </location>
</feature>
<keyword evidence="2" id="KW-1015">Disulfide bond</keyword>
<dbReference type="PROSITE" id="PS50070">
    <property type="entry name" value="KRINGLE_2"/>
    <property type="match status" value="1"/>
</dbReference>
<evidence type="ECO:0000313" key="8">
    <source>
        <dbReference type="Proteomes" id="UP001642483"/>
    </source>
</evidence>
<organism evidence="7 8">
    <name type="scientific">Clavelina lepadiformis</name>
    <name type="common">Light-bulb sea squirt</name>
    <name type="synonym">Ascidia lepadiformis</name>
    <dbReference type="NCBI Taxonomy" id="159417"/>
    <lineage>
        <taxon>Eukaryota</taxon>
        <taxon>Metazoa</taxon>
        <taxon>Chordata</taxon>
        <taxon>Tunicata</taxon>
        <taxon>Ascidiacea</taxon>
        <taxon>Aplousobranchia</taxon>
        <taxon>Clavelinidae</taxon>
        <taxon>Clavelina</taxon>
    </lineage>
</organism>
<dbReference type="InterPro" id="IPR000001">
    <property type="entry name" value="Kringle"/>
</dbReference>
<dbReference type="PANTHER" id="PTHR24261:SF7">
    <property type="entry name" value="KRINGLE DOMAIN-CONTAINING PROTEIN"/>
    <property type="match status" value="1"/>
</dbReference>
<evidence type="ECO:0000256" key="4">
    <source>
        <dbReference type="SAM" id="MobiDB-lite"/>
    </source>
</evidence>